<evidence type="ECO:0000256" key="9">
    <source>
        <dbReference type="ARBA" id="ARBA00022840"/>
    </source>
</evidence>
<evidence type="ECO:0000313" key="18">
    <source>
        <dbReference type="EMBL" id="CCO30310.1"/>
    </source>
</evidence>
<evidence type="ECO:0000256" key="11">
    <source>
        <dbReference type="ARBA" id="ARBA00022967"/>
    </source>
</evidence>
<dbReference type="PANTHER" id="PTHR24093:SF369">
    <property type="entry name" value="CALCIUM-TRANSPORTING ATPASE"/>
    <property type="match status" value="1"/>
</dbReference>
<dbReference type="InterPro" id="IPR004014">
    <property type="entry name" value="ATPase_P-typ_cation-transptr_N"/>
</dbReference>
<keyword evidence="6" id="KW-0479">Metal-binding</keyword>
<keyword evidence="3" id="KW-0813">Transport</keyword>
<reference evidence="18 19" key="1">
    <citation type="journal article" date="2013" name="J. Biotechnol.">
        <title>Establishment and interpretation of the genome sequence of the phytopathogenic fungus Rhizoctonia solani AG1-IB isolate 7/3/14.</title>
        <authorList>
            <person name="Wibberg D.W."/>
            <person name="Jelonek L.J."/>
            <person name="Rupp O.R."/>
            <person name="Hennig M.H."/>
            <person name="Eikmeyer F.E."/>
            <person name="Goesmann A.G."/>
            <person name="Hartmann A.H."/>
            <person name="Borriss R.B."/>
            <person name="Grosch R.G."/>
            <person name="Puehler A.P."/>
            <person name="Schlueter A.S."/>
        </authorList>
    </citation>
    <scope>NUCLEOTIDE SEQUENCE [LARGE SCALE GENOMIC DNA]</scope>
    <source>
        <strain evidence="19">AG1-IB / isolate 7/3/14</strain>
    </source>
</reference>
<dbReference type="EC" id="7.2.2.10" evidence="2"/>
<keyword evidence="11" id="KW-1278">Translocase</keyword>
<dbReference type="HOGENOM" id="CLU_405233_0_0_1"/>
<sequence>MANKADLPTIVTTDASSVRGEPILPAEPTHSRSPSDPQLLVPSGTQAPSSSGVSSSSVPPSPTLSNHSSVHWQDTRALRLNEPDSGPDGGKSSLLEPTKHGRKASVASYTSTVPDEKGTISQLSPTPTGTTAAATLISEKKKSKKDEESEEPPHHIDPSADTTDPTPFDQKPLVLASLVDPKSLPSLESMGGSDGLLRGLGTDANLGLRSWQYADSGQSHDPEKGEGGGAGAGGDTPQSRASSDDRRRVYGVNVMPSRKSKGLLLLMWLALKDKVLVLLSIAAVVSLALGLYSDFGTPPELVVCTSGEGLCEAPRVDWVEGVAIMIAILIVVVVGSLNDWQKERQFRKLNDKKEDRGVKVIRDGKEQIINEVMVGDIALLEPGEIIPCDGVFLRGHNVRCDESGATGESDAIKKVTYEECMAEAKALKPGEKTKLDCFIVSGSKVLEGVGQYVIIAVGPKSFNGRILAALSGDTESTPLQLKLNALAELIAKLGSAAGLILFSALMIKFFVQLKTKSERTANEKAMSFVQILIISVTLIVVAVPEGLPLAVTLALAFATKRMTKERLLRCLYR</sequence>
<feature type="compositionally biased region" description="Polar residues" evidence="15">
    <location>
        <begin position="107"/>
        <end position="124"/>
    </location>
</feature>
<comment type="subcellular location">
    <subcellularLocation>
        <location evidence="1">Endomembrane system</location>
        <topology evidence="1">Multi-pass membrane protein</topology>
    </subcellularLocation>
</comment>
<evidence type="ECO:0000256" key="6">
    <source>
        <dbReference type="ARBA" id="ARBA00022723"/>
    </source>
</evidence>
<evidence type="ECO:0000256" key="1">
    <source>
        <dbReference type="ARBA" id="ARBA00004127"/>
    </source>
</evidence>
<evidence type="ECO:0000256" key="8">
    <source>
        <dbReference type="ARBA" id="ARBA00022837"/>
    </source>
</evidence>
<feature type="transmembrane region" description="Helical" evidence="16">
    <location>
        <begin position="322"/>
        <end position="340"/>
    </location>
</feature>
<dbReference type="InterPro" id="IPR059000">
    <property type="entry name" value="ATPase_P-type_domA"/>
</dbReference>
<keyword evidence="10" id="KW-0460">Magnesium</keyword>
<proteinExistence type="predicted"/>
<feature type="compositionally biased region" description="Low complexity" evidence="15">
    <location>
        <begin position="48"/>
        <end position="58"/>
    </location>
</feature>
<gene>
    <name evidence="18" type="ORF">BN14_04337</name>
</gene>
<evidence type="ECO:0000256" key="3">
    <source>
        <dbReference type="ARBA" id="ARBA00022448"/>
    </source>
</evidence>
<dbReference type="SUPFAM" id="SSF81653">
    <property type="entry name" value="Calcium ATPase, transduction domain A"/>
    <property type="match status" value="1"/>
</dbReference>
<evidence type="ECO:0000259" key="17">
    <source>
        <dbReference type="SMART" id="SM00831"/>
    </source>
</evidence>
<feature type="compositionally biased region" description="Basic and acidic residues" evidence="15">
    <location>
        <begin position="138"/>
        <end position="158"/>
    </location>
</feature>
<feature type="compositionally biased region" description="Basic and acidic residues" evidence="15">
    <location>
        <begin position="73"/>
        <end position="82"/>
    </location>
</feature>
<feature type="transmembrane region" description="Helical" evidence="16">
    <location>
        <begin position="489"/>
        <end position="511"/>
    </location>
</feature>
<keyword evidence="4" id="KW-0109">Calcium transport</keyword>
<dbReference type="GO" id="GO:0046872">
    <property type="term" value="F:metal ion binding"/>
    <property type="evidence" value="ECO:0007669"/>
    <property type="project" value="UniProtKB-KW"/>
</dbReference>
<dbReference type="GO" id="GO:0005886">
    <property type="term" value="C:plasma membrane"/>
    <property type="evidence" value="ECO:0007669"/>
    <property type="project" value="TreeGrafter"/>
</dbReference>
<feature type="compositionally biased region" description="Low complexity" evidence="15">
    <location>
        <begin position="125"/>
        <end position="135"/>
    </location>
</feature>
<feature type="transmembrane region" description="Helical" evidence="16">
    <location>
        <begin position="531"/>
        <end position="558"/>
    </location>
</feature>
<evidence type="ECO:0000256" key="5">
    <source>
        <dbReference type="ARBA" id="ARBA00022692"/>
    </source>
</evidence>
<keyword evidence="9" id="KW-0067">ATP-binding</keyword>
<keyword evidence="8" id="KW-0106">Calcium</keyword>
<dbReference type="SMART" id="SM00831">
    <property type="entry name" value="Cation_ATPase_N"/>
    <property type="match status" value="1"/>
</dbReference>
<accession>M5BUW5</accession>
<protein>
    <recommendedName>
        <fullName evidence="2">P-type Ca(2+) transporter</fullName>
        <ecNumber evidence="2">7.2.2.10</ecNumber>
    </recommendedName>
</protein>
<dbReference type="GO" id="GO:0005524">
    <property type="term" value="F:ATP binding"/>
    <property type="evidence" value="ECO:0007669"/>
    <property type="project" value="UniProtKB-KW"/>
</dbReference>
<dbReference type="InterPro" id="IPR008250">
    <property type="entry name" value="ATPase_P-typ_transduc_dom_A_sf"/>
</dbReference>
<dbReference type="EMBL" id="CAOJ01006255">
    <property type="protein sequence ID" value="CCO30310.1"/>
    <property type="molecule type" value="Genomic_DNA"/>
</dbReference>
<dbReference type="SUPFAM" id="SSF81665">
    <property type="entry name" value="Calcium ATPase, transmembrane domain M"/>
    <property type="match status" value="1"/>
</dbReference>
<keyword evidence="7" id="KW-0547">Nucleotide-binding</keyword>
<organism evidence="18 19">
    <name type="scientific">Thanatephorus cucumeris (strain AG1-IB / isolate 7/3/14)</name>
    <name type="common">Lettuce bottom rot fungus</name>
    <name type="synonym">Rhizoctonia solani</name>
    <dbReference type="NCBI Taxonomy" id="1108050"/>
    <lineage>
        <taxon>Eukaryota</taxon>
        <taxon>Fungi</taxon>
        <taxon>Dikarya</taxon>
        <taxon>Basidiomycota</taxon>
        <taxon>Agaricomycotina</taxon>
        <taxon>Agaricomycetes</taxon>
        <taxon>Cantharellales</taxon>
        <taxon>Ceratobasidiaceae</taxon>
        <taxon>Rhizoctonia</taxon>
        <taxon>Rhizoctonia solani AG-1</taxon>
    </lineage>
</organism>
<name>M5BUW5_THACB</name>
<evidence type="ECO:0000256" key="12">
    <source>
        <dbReference type="ARBA" id="ARBA00022989"/>
    </source>
</evidence>
<comment type="caution">
    <text evidence="18">The sequence shown here is derived from an EMBL/GenBank/DDBJ whole genome shotgun (WGS) entry which is preliminary data.</text>
</comment>
<keyword evidence="5 16" id="KW-0812">Transmembrane</keyword>
<dbReference type="GO" id="GO:0005388">
    <property type="term" value="F:P-type calcium transporter activity"/>
    <property type="evidence" value="ECO:0007669"/>
    <property type="project" value="UniProtKB-EC"/>
</dbReference>
<dbReference type="Proteomes" id="UP000012065">
    <property type="component" value="Unassembled WGS sequence"/>
</dbReference>
<dbReference type="GO" id="GO:0006874">
    <property type="term" value="P:intracellular calcium ion homeostasis"/>
    <property type="evidence" value="ECO:0007669"/>
    <property type="project" value="TreeGrafter"/>
</dbReference>
<dbReference type="GO" id="GO:0012505">
    <property type="term" value="C:endomembrane system"/>
    <property type="evidence" value="ECO:0007669"/>
    <property type="project" value="UniProtKB-SubCell"/>
</dbReference>
<keyword evidence="12 16" id="KW-1133">Transmembrane helix</keyword>
<evidence type="ECO:0000256" key="7">
    <source>
        <dbReference type="ARBA" id="ARBA00022741"/>
    </source>
</evidence>
<dbReference type="AlphaFoldDB" id="M5BUW5"/>
<feature type="region of interest" description="Disordered" evidence="15">
    <location>
        <begin position="1"/>
        <end position="170"/>
    </location>
</feature>
<feature type="region of interest" description="Disordered" evidence="15">
    <location>
        <begin position="214"/>
        <end position="249"/>
    </location>
</feature>
<evidence type="ECO:0000256" key="14">
    <source>
        <dbReference type="ARBA" id="ARBA00023136"/>
    </source>
</evidence>
<evidence type="ECO:0000256" key="13">
    <source>
        <dbReference type="ARBA" id="ARBA00023065"/>
    </source>
</evidence>
<evidence type="ECO:0000256" key="15">
    <source>
        <dbReference type="SAM" id="MobiDB-lite"/>
    </source>
</evidence>
<dbReference type="PANTHER" id="PTHR24093">
    <property type="entry name" value="CATION TRANSPORTING ATPASE"/>
    <property type="match status" value="1"/>
</dbReference>
<dbReference type="Gene3D" id="2.70.150.10">
    <property type="entry name" value="Calcium-transporting ATPase, cytoplasmic transduction domain A"/>
    <property type="match status" value="1"/>
</dbReference>
<evidence type="ECO:0000256" key="10">
    <source>
        <dbReference type="ARBA" id="ARBA00022842"/>
    </source>
</evidence>
<dbReference type="Pfam" id="PF00690">
    <property type="entry name" value="Cation_ATPase_N"/>
    <property type="match status" value="1"/>
</dbReference>
<dbReference type="FunFam" id="2.70.150.10:FF:000028">
    <property type="entry name" value="Calcium-transporting ATPase"/>
    <property type="match status" value="1"/>
</dbReference>
<dbReference type="Gene3D" id="1.20.1110.10">
    <property type="entry name" value="Calcium-transporting ATPase, transmembrane domain"/>
    <property type="match status" value="1"/>
</dbReference>
<keyword evidence="14 16" id="KW-0472">Membrane</keyword>
<feature type="domain" description="Cation-transporting P-type ATPase N-terminal" evidence="17">
    <location>
        <begin position="186"/>
        <end position="291"/>
    </location>
</feature>
<evidence type="ECO:0000256" key="16">
    <source>
        <dbReference type="SAM" id="Phobius"/>
    </source>
</evidence>
<evidence type="ECO:0000256" key="4">
    <source>
        <dbReference type="ARBA" id="ARBA00022568"/>
    </source>
</evidence>
<evidence type="ECO:0000256" key="2">
    <source>
        <dbReference type="ARBA" id="ARBA00012790"/>
    </source>
</evidence>
<dbReference type="InterPro" id="IPR023298">
    <property type="entry name" value="ATPase_P-typ_TM_dom_sf"/>
</dbReference>
<dbReference type="FunFam" id="1.20.1110.10:FF:000002">
    <property type="entry name" value="Calcium-transporting ATPase"/>
    <property type="match status" value="1"/>
</dbReference>
<keyword evidence="13" id="KW-0406">Ion transport</keyword>
<evidence type="ECO:0000313" key="19">
    <source>
        <dbReference type="Proteomes" id="UP000012065"/>
    </source>
</evidence>
<feature type="transmembrane region" description="Helical" evidence="16">
    <location>
        <begin position="275"/>
        <end position="293"/>
    </location>
</feature>
<feature type="compositionally biased region" description="Polar residues" evidence="15">
    <location>
        <begin position="63"/>
        <end position="72"/>
    </location>
</feature>
<dbReference type="Pfam" id="PF00122">
    <property type="entry name" value="E1-E2_ATPase"/>
    <property type="match status" value="1"/>
</dbReference>